<proteinExistence type="inferred from homology"/>
<evidence type="ECO:0000256" key="1">
    <source>
        <dbReference type="ARBA" id="ARBA00009688"/>
    </source>
</evidence>
<feature type="coiled-coil region" evidence="3">
    <location>
        <begin position="150"/>
        <end position="217"/>
    </location>
</feature>
<feature type="coiled-coil region" evidence="3">
    <location>
        <begin position="241"/>
        <end position="368"/>
    </location>
</feature>
<evidence type="ECO:0000256" key="3">
    <source>
        <dbReference type="SAM" id="Coils"/>
    </source>
</evidence>
<dbReference type="PANTHER" id="PTHR21625">
    <property type="entry name" value="NYD-SP28 PROTEIN"/>
    <property type="match status" value="1"/>
</dbReference>
<evidence type="ECO:0000256" key="4">
    <source>
        <dbReference type="SAM" id="MobiDB-lite"/>
    </source>
</evidence>
<feature type="region of interest" description="Disordered" evidence="4">
    <location>
        <begin position="25"/>
        <end position="57"/>
    </location>
</feature>
<feature type="domain" description="Dynein regulatory complex protein 1/2 N-terminal" evidence="5">
    <location>
        <begin position="83"/>
        <end position="182"/>
    </location>
</feature>
<dbReference type="InterPro" id="IPR029440">
    <property type="entry name" value="DRC1_C"/>
</dbReference>
<dbReference type="AlphaFoldDB" id="A0A7S1I425"/>
<evidence type="ECO:0008006" key="8">
    <source>
        <dbReference type="Google" id="ProtNLM"/>
    </source>
</evidence>
<feature type="region of interest" description="Disordered" evidence="4">
    <location>
        <begin position="90"/>
        <end position="116"/>
    </location>
</feature>
<gene>
    <name evidence="7" type="ORF">EGYM00392_LOCUS11252</name>
</gene>
<protein>
    <recommendedName>
        <fullName evidence="8">Dynein regulatory complex protein 1 C-terminal domain-containing protein</fullName>
    </recommendedName>
</protein>
<evidence type="ECO:0000256" key="2">
    <source>
        <dbReference type="ARBA" id="ARBA00023054"/>
    </source>
</evidence>
<feature type="domain" description="Dynein regulatory complex protein 1 C-terminal" evidence="6">
    <location>
        <begin position="573"/>
        <end position="632"/>
    </location>
</feature>
<dbReference type="EMBL" id="HBGA01031226">
    <property type="protein sequence ID" value="CAD9000179.1"/>
    <property type="molecule type" value="Transcribed_RNA"/>
</dbReference>
<evidence type="ECO:0000259" key="6">
    <source>
        <dbReference type="Pfam" id="PF14775"/>
    </source>
</evidence>
<name>A0A7S1I425_9EUGL</name>
<dbReference type="GO" id="GO:0003352">
    <property type="term" value="P:regulation of cilium movement"/>
    <property type="evidence" value="ECO:0007669"/>
    <property type="project" value="TreeGrafter"/>
</dbReference>
<feature type="compositionally biased region" description="Basic and acidic residues" evidence="4">
    <location>
        <begin position="30"/>
        <end position="52"/>
    </location>
</feature>
<accession>A0A7S1I425</accession>
<dbReference type="GO" id="GO:0070286">
    <property type="term" value="P:axonemal dynein complex assembly"/>
    <property type="evidence" value="ECO:0007669"/>
    <property type="project" value="InterPro"/>
</dbReference>
<dbReference type="GO" id="GO:0005858">
    <property type="term" value="C:axonemal dynein complex"/>
    <property type="evidence" value="ECO:0007669"/>
    <property type="project" value="InterPro"/>
</dbReference>
<sequence length="656" mass="77458">MSKMDREGEGEPVTREERIAKRRALLNAKIEARKLGTKEGNRPKEQEDKPLGKGEQQIFISRKKLDHLKTVGTEEVTKFRIETDVAENERRIAEEGQRENRIQKKHDEAASSNKRNASVQMKWQALYEKVIPQDLLKEINAQKAACDKIIHSKDRLIAEFQQELKQKDEEYVKALKKQAEDIDRLISTMHQQTKALIGAYEEELEEIETAFMQERTELLESNKAEITSLIEQRRAKELSNRKSREDKIEEEQNKLDQIHENYAEQYNILKMKLQKEIQGLEQQLEEMRALYQLNAEKLEYNLRVLSERVKENEKAIQHHKRKLARLQDVLSGLITKYADTDKKFQHENNILTDQYRRITEQYKDLQLKFQYFEQADTDKYQKVWAMNETEAMDLVNTCVKADRVVFEQQLGVEWKPPVLNFWNDTDYTEDKEKVADDANTEGEEEKELSDMAKHMLELLCSQCGFLVEERVKKVIEKLEQEQRIPKKIESILKALSVESQGDINKMLQFFQRPIENEDGTVTVDIIDPQDAIAALRSFIEYQTKNASLQTSKKNQMLSLEERLKDKRRREEREFWRRMSQVIPERNYRIWNAFEKGLEKYIVLLQDRSKLIDETDSIRHQNDELRALLNQYMSAKINEELFSPPQLMVANPAHQAH</sequence>
<comment type="similarity">
    <text evidence="1">Belongs to the DRC1 family.</text>
</comment>
<evidence type="ECO:0000259" key="5">
    <source>
        <dbReference type="Pfam" id="PF14772"/>
    </source>
</evidence>
<dbReference type="PANTHER" id="PTHR21625:SF1">
    <property type="entry name" value="DYNEIN REGULATORY COMPLEX PROTEIN 1"/>
    <property type="match status" value="1"/>
</dbReference>
<feature type="region of interest" description="Disordered" evidence="4">
    <location>
        <begin position="1"/>
        <end position="20"/>
    </location>
</feature>
<organism evidence="7">
    <name type="scientific">Eutreptiella gymnastica</name>
    <dbReference type="NCBI Taxonomy" id="73025"/>
    <lineage>
        <taxon>Eukaryota</taxon>
        <taxon>Discoba</taxon>
        <taxon>Euglenozoa</taxon>
        <taxon>Euglenida</taxon>
        <taxon>Spirocuta</taxon>
        <taxon>Euglenophyceae</taxon>
        <taxon>Eutreptiales</taxon>
        <taxon>Eutreptiaceae</taxon>
        <taxon>Eutreptiella</taxon>
    </lineage>
</organism>
<evidence type="ECO:0000313" key="7">
    <source>
        <dbReference type="EMBL" id="CAD9000179.1"/>
    </source>
</evidence>
<feature type="compositionally biased region" description="Basic and acidic residues" evidence="4">
    <location>
        <begin position="1"/>
        <end position="19"/>
    </location>
</feature>
<dbReference type="InterPro" id="IPR039750">
    <property type="entry name" value="DRC1/DRC2"/>
</dbReference>
<dbReference type="Pfam" id="PF14772">
    <property type="entry name" value="NYD-SP28"/>
    <property type="match status" value="1"/>
</dbReference>
<keyword evidence="2 3" id="KW-0175">Coiled coil</keyword>
<feature type="compositionally biased region" description="Basic and acidic residues" evidence="4">
    <location>
        <begin position="90"/>
        <end position="109"/>
    </location>
</feature>
<dbReference type="GO" id="GO:0060285">
    <property type="term" value="P:cilium-dependent cell motility"/>
    <property type="evidence" value="ECO:0007669"/>
    <property type="project" value="TreeGrafter"/>
</dbReference>
<dbReference type="Pfam" id="PF14775">
    <property type="entry name" value="NYD-SP28_assoc"/>
    <property type="match status" value="1"/>
</dbReference>
<reference evidence="7" key="1">
    <citation type="submission" date="2021-01" db="EMBL/GenBank/DDBJ databases">
        <authorList>
            <person name="Corre E."/>
            <person name="Pelletier E."/>
            <person name="Niang G."/>
            <person name="Scheremetjew M."/>
            <person name="Finn R."/>
            <person name="Kale V."/>
            <person name="Holt S."/>
            <person name="Cochrane G."/>
            <person name="Meng A."/>
            <person name="Brown T."/>
            <person name="Cohen L."/>
        </authorList>
    </citation>
    <scope>NUCLEOTIDE SEQUENCE</scope>
    <source>
        <strain evidence="7">NIES-381</strain>
    </source>
</reference>
<dbReference type="InterPro" id="IPR039505">
    <property type="entry name" value="DRC1/2_N"/>
</dbReference>